<protein>
    <submittedName>
        <fullName evidence="3">Glycosyltransferase family 2 protein</fullName>
    </submittedName>
</protein>
<feature type="transmembrane region" description="Helical" evidence="1">
    <location>
        <begin position="26"/>
        <end position="45"/>
    </location>
</feature>
<dbReference type="Pfam" id="PF13632">
    <property type="entry name" value="Glyco_trans_2_3"/>
    <property type="match status" value="1"/>
</dbReference>
<evidence type="ECO:0000313" key="3">
    <source>
        <dbReference type="EMBL" id="MCG2620514.1"/>
    </source>
</evidence>
<feature type="domain" description="Glycosyltransferase 2-like" evidence="2">
    <location>
        <begin position="203"/>
        <end position="423"/>
    </location>
</feature>
<dbReference type="InterPro" id="IPR027389">
    <property type="entry name" value="B_mannosylTrfase_Bre-3/Egh"/>
</dbReference>
<name>A0ABS9L1J0_9MICC</name>
<keyword evidence="1" id="KW-0812">Transmembrane</keyword>
<dbReference type="InterPro" id="IPR001173">
    <property type="entry name" value="Glyco_trans_2-like"/>
</dbReference>
<keyword evidence="1" id="KW-1133">Transmembrane helix</keyword>
<dbReference type="PANTHER" id="PTHR16779:SF1">
    <property type="entry name" value="BETA-1,4-MANNOSYLTRANSFERASE EGH"/>
    <property type="match status" value="1"/>
</dbReference>
<feature type="transmembrane region" description="Helical" evidence="1">
    <location>
        <begin position="380"/>
        <end position="402"/>
    </location>
</feature>
<feature type="transmembrane region" description="Helical" evidence="1">
    <location>
        <begin position="450"/>
        <end position="472"/>
    </location>
</feature>
<evidence type="ECO:0000259" key="2">
    <source>
        <dbReference type="Pfam" id="PF13632"/>
    </source>
</evidence>
<keyword evidence="1" id="KW-0472">Membrane</keyword>
<comment type="caution">
    <text evidence="3">The sequence shown here is derived from an EMBL/GenBank/DDBJ whole genome shotgun (WGS) entry which is preliminary data.</text>
</comment>
<accession>A0ABS9L1J0</accession>
<evidence type="ECO:0000256" key="1">
    <source>
        <dbReference type="SAM" id="Phobius"/>
    </source>
</evidence>
<feature type="transmembrane region" description="Helical" evidence="1">
    <location>
        <begin position="57"/>
        <end position="80"/>
    </location>
</feature>
<dbReference type="PANTHER" id="PTHR16779">
    <property type="entry name" value="BETA-1,4-MANNOSYLTRANSFERASE EGH"/>
    <property type="match status" value="1"/>
</dbReference>
<dbReference type="InterPro" id="IPR029044">
    <property type="entry name" value="Nucleotide-diphossugar_trans"/>
</dbReference>
<gene>
    <name evidence="3" type="ORF">LVY72_01150</name>
</gene>
<reference evidence="3" key="1">
    <citation type="submission" date="2022-01" db="EMBL/GenBank/DDBJ databases">
        <authorList>
            <person name="Jo J.-H."/>
            <person name="Im W.-T."/>
        </authorList>
    </citation>
    <scope>NUCLEOTIDE SEQUENCE</scope>
    <source>
        <strain evidence="3">I2-34</strain>
    </source>
</reference>
<proteinExistence type="predicted"/>
<evidence type="ECO:0000313" key="4">
    <source>
        <dbReference type="Proteomes" id="UP001165368"/>
    </source>
</evidence>
<sequence>MKLRRETTHRPFVPSGRCGQPSWRPGFASVLTPYLLFLLLGWWTWTQFSRASSINAYIAIAWTLPTFTSVLGLYGGYCTARRMRSERRRQEPTSLPVVGTDQLLVVMPTIGRDDTLPAVERVIESMRVFLPACFTKLRIDVVIEEECPARRRIEALAEGTAGLRVVVVPRGFRTPHGTRFKARANEYANRLRAAEGEAREDVWVLHMDDDTGVGSDTARELARFILAQRQAGDDALDLCQGVLSYPRELAANRLIWLADAIRPGCDLGLFAATTGRGSPRAGLHGELLLVRASVEAAIGWDFGPRTLVEDAQFALHFCERYPGRSGWIPGLSYGASPATASDFMRQRERWVWGLLELMAGRTGVRQAACRRHRLLMLHNTVVWSCAPLGHPVFVLMLCALLQDYQTAPIVPALVPLWGLNVAFCIWLYWEGLKLNALASARASRLWWEPVCLLLLTPLFSLWEMVGIARGVWRFAASGEPRFTVITKPV</sequence>
<feature type="transmembrane region" description="Helical" evidence="1">
    <location>
        <begin position="408"/>
        <end position="429"/>
    </location>
</feature>
<organism evidence="3 4">
    <name type="scientific">Arthrobacter hankyongi</name>
    <dbReference type="NCBI Taxonomy" id="2904801"/>
    <lineage>
        <taxon>Bacteria</taxon>
        <taxon>Bacillati</taxon>
        <taxon>Actinomycetota</taxon>
        <taxon>Actinomycetes</taxon>
        <taxon>Micrococcales</taxon>
        <taxon>Micrococcaceae</taxon>
        <taxon>Arthrobacter</taxon>
    </lineage>
</organism>
<dbReference type="SUPFAM" id="SSF53448">
    <property type="entry name" value="Nucleotide-diphospho-sugar transferases"/>
    <property type="match status" value="1"/>
</dbReference>
<dbReference type="EMBL" id="JAKLTQ010000001">
    <property type="protein sequence ID" value="MCG2620514.1"/>
    <property type="molecule type" value="Genomic_DNA"/>
</dbReference>
<dbReference type="Proteomes" id="UP001165368">
    <property type="component" value="Unassembled WGS sequence"/>
</dbReference>
<keyword evidence="4" id="KW-1185">Reference proteome</keyword>
<dbReference type="RefSeq" id="WP_237817615.1">
    <property type="nucleotide sequence ID" value="NZ_JAKLTQ010000001.1"/>
</dbReference>